<feature type="region of interest" description="Disordered" evidence="1">
    <location>
        <begin position="23"/>
        <end position="58"/>
    </location>
</feature>
<dbReference type="Proteomes" id="UP001148932">
    <property type="component" value="Unassembled WGS sequence"/>
</dbReference>
<evidence type="ECO:0000313" key="4">
    <source>
        <dbReference type="Proteomes" id="UP001148932"/>
    </source>
</evidence>
<evidence type="ECO:0000313" key="3">
    <source>
        <dbReference type="EMBL" id="MDD2179334.1"/>
    </source>
</evidence>
<reference evidence="3" key="1">
    <citation type="submission" date="2022-10" db="EMBL/GenBank/DDBJ databases">
        <title>Description of microaerobic benzene degrading bacteria.</title>
        <authorList>
            <person name="Bedics A."/>
            <person name="Tancsics A."/>
            <person name="Banerjee S."/>
        </authorList>
    </citation>
    <scope>NUCLEOTIDE SEQUENCE</scope>
    <source>
        <strain evidence="3">D2M1</strain>
    </source>
</reference>
<name>A0ABT5S069_9BURK</name>
<protein>
    <recommendedName>
        <fullName evidence="5">Lipoprotein</fullName>
    </recommendedName>
</protein>
<dbReference type="PROSITE" id="PS51257">
    <property type="entry name" value="PROKAR_LIPOPROTEIN"/>
    <property type="match status" value="1"/>
</dbReference>
<keyword evidence="2" id="KW-0732">Signal</keyword>
<comment type="caution">
    <text evidence="3">The sequence shown here is derived from an EMBL/GenBank/DDBJ whole genome shotgun (WGS) entry which is preliminary data.</text>
</comment>
<feature type="chain" id="PRO_5046822614" description="Lipoprotein" evidence="2">
    <location>
        <begin position="24"/>
        <end position="80"/>
    </location>
</feature>
<gene>
    <name evidence="3" type="ORF">OIN59_18005</name>
</gene>
<evidence type="ECO:0008006" key="5">
    <source>
        <dbReference type="Google" id="ProtNLM"/>
    </source>
</evidence>
<evidence type="ECO:0000256" key="2">
    <source>
        <dbReference type="SAM" id="SignalP"/>
    </source>
</evidence>
<proteinExistence type="predicted"/>
<accession>A0ABT5S069</accession>
<feature type="signal peptide" evidence="2">
    <location>
        <begin position="1"/>
        <end position="23"/>
    </location>
</feature>
<organism evidence="3 4">
    <name type="scientific">Acidovorax benzenivorans</name>
    <dbReference type="NCBI Taxonomy" id="2987520"/>
    <lineage>
        <taxon>Bacteria</taxon>
        <taxon>Pseudomonadati</taxon>
        <taxon>Pseudomonadota</taxon>
        <taxon>Betaproteobacteria</taxon>
        <taxon>Burkholderiales</taxon>
        <taxon>Comamonadaceae</taxon>
        <taxon>Acidovorax</taxon>
    </lineage>
</organism>
<dbReference type="EMBL" id="JAPCKI010000012">
    <property type="protein sequence ID" value="MDD2179334.1"/>
    <property type="molecule type" value="Genomic_DNA"/>
</dbReference>
<evidence type="ECO:0000256" key="1">
    <source>
        <dbReference type="SAM" id="MobiDB-lite"/>
    </source>
</evidence>
<sequence length="80" mass="8745">MMRRTVPWTLAAAVAVLSLSACSEKPQTGQGIRSDAPPYAGTGSNFTQPGWKAGDKTSWEAQLKARQQYGQNEYTRIQAK</sequence>
<dbReference type="RefSeq" id="WP_274112440.1">
    <property type="nucleotide sequence ID" value="NZ_JAPCKI010000012.1"/>
</dbReference>
<keyword evidence="4" id="KW-1185">Reference proteome</keyword>